<reference evidence="3" key="1">
    <citation type="submission" date="2022-11" db="UniProtKB">
        <authorList>
            <consortium name="WormBaseParasite"/>
        </authorList>
    </citation>
    <scope>IDENTIFICATION</scope>
</reference>
<proteinExistence type="predicted"/>
<feature type="region of interest" description="Disordered" evidence="1">
    <location>
        <begin position="40"/>
        <end position="96"/>
    </location>
</feature>
<keyword evidence="2" id="KW-1185">Reference proteome</keyword>
<evidence type="ECO:0000256" key="1">
    <source>
        <dbReference type="SAM" id="MobiDB-lite"/>
    </source>
</evidence>
<evidence type="ECO:0000313" key="3">
    <source>
        <dbReference type="WBParaSite" id="nRc.2.0.1.t33316-RA"/>
    </source>
</evidence>
<dbReference type="WBParaSite" id="nRc.2.0.1.t33316-RA">
    <property type="protein sequence ID" value="nRc.2.0.1.t33316-RA"/>
    <property type="gene ID" value="nRc.2.0.1.g33316"/>
</dbReference>
<protein>
    <submittedName>
        <fullName evidence="3">Uncharacterized protein</fullName>
    </submittedName>
</protein>
<organism evidence="2 3">
    <name type="scientific">Romanomermis culicivorax</name>
    <name type="common">Nematode worm</name>
    <dbReference type="NCBI Taxonomy" id="13658"/>
    <lineage>
        <taxon>Eukaryota</taxon>
        <taxon>Metazoa</taxon>
        <taxon>Ecdysozoa</taxon>
        <taxon>Nematoda</taxon>
        <taxon>Enoplea</taxon>
        <taxon>Dorylaimia</taxon>
        <taxon>Mermithida</taxon>
        <taxon>Mermithoidea</taxon>
        <taxon>Mermithidae</taxon>
        <taxon>Romanomermis</taxon>
    </lineage>
</organism>
<evidence type="ECO:0000313" key="2">
    <source>
        <dbReference type="Proteomes" id="UP000887565"/>
    </source>
</evidence>
<dbReference type="AlphaFoldDB" id="A0A915K3N5"/>
<dbReference type="Proteomes" id="UP000887565">
    <property type="component" value="Unplaced"/>
</dbReference>
<name>A0A915K3N5_ROMCU</name>
<accession>A0A915K3N5</accession>
<sequence>MNKTALEETKHQEKGNVNKNEDIRNKLSAIMSQQSLNKFLKRQKAPSAEVVRSPATDNWEKNNSSRESADSESGRSDDEEMVVRNEESTAKAKRSKTYYYQASWRTKFPGLLSQTRKKS</sequence>
<feature type="compositionally biased region" description="Basic and acidic residues" evidence="1">
    <location>
        <begin position="58"/>
        <end position="90"/>
    </location>
</feature>
<feature type="region of interest" description="Disordered" evidence="1">
    <location>
        <begin position="1"/>
        <end position="23"/>
    </location>
</feature>